<gene>
    <name evidence="2" type="ORF">KQI82_14605</name>
</gene>
<protein>
    <recommendedName>
        <fullName evidence="1">DUF7666 domain-containing protein</fullName>
    </recommendedName>
</protein>
<dbReference type="Pfam" id="PF24703">
    <property type="entry name" value="DUF7666"/>
    <property type="match status" value="1"/>
</dbReference>
<dbReference type="EMBL" id="JAHLQN010000001">
    <property type="protein sequence ID" value="MBU5628140.1"/>
    <property type="molecule type" value="Genomic_DNA"/>
</dbReference>
<organism evidence="2 3">
    <name type="scientific">Dysosmobacter acutus</name>
    <dbReference type="NCBI Taxonomy" id="2841504"/>
    <lineage>
        <taxon>Bacteria</taxon>
        <taxon>Bacillati</taxon>
        <taxon>Bacillota</taxon>
        <taxon>Clostridia</taxon>
        <taxon>Eubacteriales</taxon>
        <taxon>Oscillospiraceae</taxon>
        <taxon>Dysosmobacter</taxon>
    </lineage>
</organism>
<keyword evidence="3" id="KW-1185">Reference proteome</keyword>
<dbReference type="InterPro" id="IPR056083">
    <property type="entry name" value="DUF7666"/>
</dbReference>
<dbReference type="RefSeq" id="WP_216633424.1">
    <property type="nucleotide sequence ID" value="NZ_JAHLQN010000001.1"/>
</dbReference>
<evidence type="ECO:0000313" key="3">
    <source>
        <dbReference type="Proteomes" id="UP000787672"/>
    </source>
</evidence>
<sequence length="182" mass="20616">MYAYKGFEPDLSCRGYRFVMGKNVTPEANCASNGFHCAENPLDCLTYYSDMDRSIYCLVQPGGDIDEDDRDSKIACTELTILRQLTRKEFFLHALAYMVDHPCRKVSGKVQREHSTSRNGYAIVRGKEPAACGKLGDILAFARERRETEVICQIAVAEVDGEKIQPGVWYDIDFVKREAVQK</sequence>
<reference evidence="2 3" key="1">
    <citation type="submission" date="2021-06" db="EMBL/GenBank/DDBJ databases">
        <authorList>
            <person name="Sun Q."/>
            <person name="Li D."/>
        </authorList>
    </citation>
    <scope>NUCLEOTIDE SEQUENCE [LARGE SCALE GENOMIC DNA]</scope>
    <source>
        <strain evidence="2 3">MSJ-2</strain>
    </source>
</reference>
<accession>A0ABS6FCX9</accession>
<evidence type="ECO:0000313" key="2">
    <source>
        <dbReference type="EMBL" id="MBU5628140.1"/>
    </source>
</evidence>
<comment type="caution">
    <text evidence="2">The sequence shown here is derived from an EMBL/GenBank/DDBJ whole genome shotgun (WGS) entry which is preliminary data.</text>
</comment>
<proteinExistence type="predicted"/>
<dbReference type="Proteomes" id="UP000787672">
    <property type="component" value="Unassembled WGS sequence"/>
</dbReference>
<name>A0ABS6FCX9_9FIRM</name>
<feature type="domain" description="DUF7666" evidence="1">
    <location>
        <begin position="1"/>
        <end position="92"/>
    </location>
</feature>
<evidence type="ECO:0000259" key="1">
    <source>
        <dbReference type="Pfam" id="PF24703"/>
    </source>
</evidence>